<reference evidence="2" key="2">
    <citation type="journal article" date="2022" name="Microb. Genom.">
        <title>A chromosome-scale genome assembly of the tomato pathogen Cladosporium fulvum reveals a compartmentalized genome architecture and the presence of a dispensable chromosome.</title>
        <authorList>
            <person name="Zaccaron A.Z."/>
            <person name="Chen L.H."/>
            <person name="Samaras A."/>
            <person name="Stergiopoulos I."/>
        </authorList>
    </citation>
    <scope>NUCLEOTIDE SEQUENCE</scope>
    <source>
        <strain evidence="2">Race5_Kim</strain>
    </source>
</reference>
<dbReference type="PROSITE" id="PS00195">
    <property type="entry name" value="GLUTAREDOXIN_1"/>
    <property type="match status" value="1"/>
</dbReference>
<accession>A0A9Q8L9Q2</accession>
<proteinExistence type="predicted"/>
<protein>
    <recommendedName>
        <fullName evidence="1">DSBA-like thioredoxin domain-containing protein</fullName>
    </recommendedName>
</protein>
<feature type="domain" description="DSBA-like thioredoxin" evidence="1">
    <location>
        <begin position="6"/>
        <end position="169"/>
    </location>
</feature>
<dbReference type="InterPro" id="IPR036249">
    <property type="entry name" value="Thioredoxin-like_sf"/>
</dbReference>
<evidence type="ECO:0000313" key="2">
    <source>
        <dbReference type="EMBL" id="UJO13521.1"/>
    </source>
</evidence>
<name>A0A9Q8L9Q2_PASFU</name>
<dbReference type="RefSeq" id="XP_047757887.1">
    <property type="nucleotide sequence ID" value="XM_047902414.1"/>
</dbReference>
<dbReference type="SUPFAM" id="SSF52833">
    <property type="entry name" value="Thioredoxin-like"/>
    <property type="match status" value="1"/>
</dbReference>
<dbReference type="OrthoDB" id="1930760at2759"/>
<dbReference type="InterPro" id="IPR001853">
    <property type="entry name" value="DSBA-like_thioredoxin_dom"/>
</dbReference>
<dbReference type="Pfam" id="PF01323">
    <property type="entry name" value="DSBA"/>
    <property type="match status" value="1"/>
</dbReference>
<dbReference type="KEGG" id="ffu:CLAFUR5_03266"/>
<dbReference type="GO" id="GO:0016491">
    <property type="term" value="F:oxidoreductase activity"/>
    <property type="evidence" value="ECO:0007669"/>
    <property type="project" value="InterPro"/>
</dbReference>
<dbReference type="AlphaFoldDB" id="A0A9Q8L9Q2"/>
<dbReference type="Gene3D" id="3.40.30.10">
    <property type="entry name" value="Glutaredoxin"/>
    <property type="match status" value="1"/>
</dbReference>
<organism evidence="2 3">
    <name type="scientific">Passalora fulva</name>
    <name type="common">Tomato leaf mold</name>
    <name type="synonym">Cladosporium fulvum</name>
    <dbReference type="NCBI Taxonomy" id="5499"/>
    <lineage>
        <taxon>Eukaryota</taxon>
        <taxon>Fungi</taxon>
        <taxon>Dikarya</taxon>
        <taxon>Ascomycota</taxon>
        <taxon>Pezizomycotina</taxon>
        <taxon>Dothideomycetes</taxon>
        <taxon>Dothideomycetidae</taxon>
        <taxon>Mycosphaerellales</taxon>
        <taxon>Mycosphaerellaceae</taxon>
        <taxon>Fulvia</taxon>
    </lineage>
</organism>
<dbReference type="PANTHER" id="PTHR13887">
    <property type="entry name" value="GLUTATHIONE S-TRANSFERASE KAPPA"/>
    <property type="match status" value="1"/>
</dbReference>
<dbReference type="EMBL" id="CP090164">
    <property type="protein sequence ID" value="UJO13521.1"/>
    <property type="molecule type" value="Genomic_DNA"/>
</dbReference>
<dbReference type="InterPro" id="IPR011767">
    <property type="entry name" value="GLR_AS"/>
</dbReference>
<dbReference type="GeneID" id="71983144"/>
<dbReference type="Proteomes" id="UP000756132">
    <property type="component" value="Chromosome 2"/>
</dbReference>
<reference evidence="2" key="1">
    <citation type="submission" date="2021-12" db="EMBL/GenBank/DDBJ databases">
        <authorList>
            <person name="Zaccaron A."/>
            <person name="Stergiopoulos I."/>
        </authorList>
    </citation>
    <scope>NUCLEOTIDE SEQUENCE</scope>
    <source>
        <strain evidence="2">Race5_Kim</strain>
    </source>
</reference>
<dbReference type="PANTHER" id="PTHR13887:SF41">
    <property type="entry name" value="THIOREDOXIN SUPERFAMILY PROTEIN"/>
    <property type="match status" value="1"/>
</dbReference>
<keyword evidence="3" id="KW-1185">Reference proteome</keyword>
<evidence type="ECO:0000313" key="3">
    <source>
        <dbReference type="Proteomes" id="UP000756132"/>
    </source>
</evidence>
<gene>
    <name evidence="2" type="ORF">CLAFUR5_03266</name>
</gene>
<sequence length="172" mass="19384">MTTFNIAVYTDTICPWCYIAHKSLDQAISLYQKTYPGGRHDAFNFTFLPYYLDATAPSKGIPWEERVAQKNGQDAVNAIRTRLERVGRANGIAFGFNSRIGKTKDSHRLLKWARDKGGEGDQQKRLLETIFEWHFERDGDITDRQGLVTAVIASNLPEAEALQLLESDDCGA</sequence>
<evidence type="ECO:0000259" key="1">
    <source>
        <dbReference type="Pfam" id="PF01323"/>
    </source>
</evidence>